<sequence length="542" mass="60114">MALDHISGSKKQVQSKRLRTKVFPGAENGVPLVSLELLALSAVLKPVSSIAHGSVLNDLPLNLAKVMGYMVADAHLGAQHTHSHTGKPASTQRVCDERDSLNVVPHVASLMVHGRPNASINSIPIELLTDIFEFCQPQNDWTDPLIPTLENIVVVCSRWRTAALAAPYLWSKITLCNPRPIHVPIIRRYLERSKSCPLDVMIDQSADPEDCRLRLEWEGMVKGTNAILSLVSQHMHRLQSLELSIRCPVLFPRPPLATPLLKLVEIRGSKISFHDPQSFWQLILASPAIRSVSWSSAVDQVFLPHTEEWAKLTHLTGSFAVDDCFLDVLSKCTPLEVLDIRNRNDCNMSPAAPRAPFILPSLRVLGFNTLESSLRNHLILPKLQEIEILRVNESLRPWLDFFNRSACSLRRISFEFDSFTDSDEDLDAFLSLGSISTVIDLTVSVVGSSNDMVKKLTMRADNVVLPLLERMTLSLHNCEDGLLQAMVASRVSPLTSLRSIDITHTLVSGYCNPLDFASQSSADAQFLKQMQLSGFGVTYSGP</sequence>
<name>A0A0W0G5J1_MONRR</name>
<evidence type="ECO:0000313" key="1">
    <source>
        <dbReference type="EMBL" id="KTB43838.1"/>
    </source>
</evidence>
<dbReference type="EMBL" id="LATX01001066">
    <property type="protein sequence ID" value="KTB43838.1"/>
    <property type="molecule type" value="Genomic_DNA"/>
</dbReference>
<dbReference type="Gene3D" id="3.80.10.10">
    <property type="entry name" value="Ribonuclease Inhibitor"/>
    <property type="match status" value="1"/>
</dbReference>
<dbReference type="Proteomes" id="UP000054988">
    <property type="component" value="Unassembled WGS sequence"/>
</dbReference>
<gene>
    <name evidence="1" type="ORF">WG66_3586</name>
</gene>
<accession>A0A0W0G5J1</accession>
<protein>
    <submittedName>
        <fullName evidence="1">Uncharacterized protein</fullName>
    </submittedName>
</protein>
<dbReference type="AlphaFoldDB" id="A0A0W0G5J1"/>
<evidence type="ECO:0000313" key="2">
    <source>
        <dbReference type="Proteomes" id="UP000054988"/>
    </source>
</evidence>
<comment type="caution">
    <text evidence="1">The sequence shown here is derived from an EMBL/GenBank/DDBJ whole genome shotgun (WGS) entry which is preliminary data.</text>
</comment>
<dbReference type="eggNOG" id="ENOG502RBJS">
    <property type="taxonomic scope" value="Eukaryota"/>
</dbReference>
<dbReference type="InterPro" id="IPR032675">
    <property type="entry name" value="LRR_dom_sf"/>
</dbReference>
<organism evidence="1 2">
    <name type="scientific">Moniliophthora roreri</name>
    <name type="common">Frosty pod rot fungus</name>
    <name type="synonym">Monilia roreri</name>
    <dbReference type="NCBI Taxonomy" id="221103"/>
    <lineage>
        <taxon>Eukaryota</taxon>
        <taxon>Fungi</taxon>
        <taxon>Dikarya</taxon>
        <taxon>Basidiomycota</taxon>
        <taxon>Agaricomycotina</taxon>
        <taxon>Agaricomycetes</taxon>
        <taxon>Agaricomycetidae</taxon>
        <taxon>Agaricales</taxon>
        <taxon>Marasmiineae</taxon>
        <taxon>Marasmiaceae</taxon>
        <taxon>Moniliophthora</taxon>
    </lineage>
</organism>
<dbReference type="SUPFAM" id="SSF52047">
    <property type="entry name" value="RNI-like"/>
    <property type="match status" value="1"/>
</dbReference>
<reference evidence="1 2" key="1">
    <citation type="submission" date="2015-12" db="EMBL/GenBank/DDBJ databases">
        <title>Draft genome sequence of Moniliophthora roreri, the causal agent of frosty pod rot of cacao.</title>
        <authorList>
            <person name="Aime M.C."/>
            <person name="Diaz-Valderrama J.R."/>
            <person name="Kijpornyongpan T."/>
            <person name="Phillips-Mora W."/>
        </authorList>
    </citation>
    <scope>NUCLEOTIDE SEQUENCE [LARGE SCALE GENOMIC DNA]</scope>
    <source>
        <strain evidence="1 2">MCA 2952</strain>
    </source>
</reference>
<dbReference type="Gene3D" id="1.20.1280.50">
    <property type="match status" value="1"/>
</dbReference>
<proteinExistence type="predicted"/>